<dbReference type="STRING" id="98765.A0A2R6QBE4"/>
<reference evidence="8 9" key="1">
    <citation type="submission" date="2018-02" db="EMBL/GenBank/DDBJ databases">
        <title>Genome sequence of the basidiomycete white-rot fungus Phlebia centrifuga.</title>
        <authorList>
            <person name="Granchi Z."/>
            <person name="Peng M."/>
            <person name="de Vries R.P."/>
            <person name="Hilden K."/>
            <person name="Makela M.R."/>
            <person name="Grigoriev I."/>
            <person name="Riley R."/>
        </authorList>
    </citation>
    <scope>NUCLEOTIDE SEQUENCE [LARGE SCALE GENOMIC DNA]</scope>
    <source>
        <strain evidence="8 9">FBCC195</strain>
    </source>
</reference>
<dbReference type="Pfam" id="PF00520">
    <property type="entry name" value="Ion_trans"/>
    <property type="match status" value="1"/>
</dbReference>
<feature type="transmembrane region" description="Helical" evidence="6">
    <location>
        <begin position="83"/>
        <end position="106"/>
    </location>
</feature>
<dbReference type="Gene3D" id="1.20.120.350">
    <property type="entry name" value="Voltage-gated potassium channels. Chain C"/>
    <property type="match status" value="1"/>
</dbReference>
<dbReference type="OrthoDB" id="429183at2759"/>
<comment type="caution">
    <text evidence="8">The sequence shown here is derived from an EMBL/GenBank/DDBJ whole genome shotgun (WGS) entry which is preliminary data.</text>
</comment>
<feature type="region of interest" description="Disordered" evidence="5">
    <location>
        <begin position="1"/>
        <end position="30"/>
    </location>
</feature>
<dbReference type="GO" id="GO:0016020">
    <property type="term" value="C:membrane"/>
    <property type="evidence" value="ECO:0007669"/>
    <property type="project" value="UniProtKB-SubCell"/>
</dbReference>
<gene>
    <name evidence="8" type="ORF">PHLCEN_2v3838</name>
</gene>
<evidence type="ECO:0000256" key="6">
    <source>
        <dbReference type="SAM" id="Phobius"/>
    </source>
</evidence>
<sequence>MSIDDDARMGDLEAGEGEPLYEDGSIPMPQPTRSIYSMTRDEITKGIANRFVHSRTYIILYLAMAALSVTTVVLSLVNGCPTLPFYILELIINGAMILEVSIRFLAFGRQFWKSPFNIMDLILTAFCVITLVVIFFAGCGNTSKEEELLDTLLLVARNVLQFGRLASVMRQYAFITRFTTYESSDHDECRSGQSIFSRPKPIDLSSARRRAFTLDIDMEGEDPGDELGRPLIRDSVVFDAGEEQRQAPRTTMTPMPRAAQALEERDAEDVWAELG</sequence>
<dbReference type="InterPro" id="IPR027359">
    <property type="entry name" value="Volt_channel_dom_sf"/>
</dbReference>
<proteinExistence type="predicted"/>
<keyword evidence="4 6" id="KW-0472">Membrane</keyword>
<evidence type="ECO:0000256" key="2">
    <source>
        <dbReference type="ARBA" id="ARBA00022692"/>
    </source>
</evidence>
<feature type="compositionally biased region" description="Basic and acidic residues" evidence="5">
    <location>
        <begin position="1"/>
        <end position="11"/>
    </location>
</feature>
<dbReference type="PANTHER" id="PTHR38483">
    <property type="entry name" value="CHROMOSOME 1, WHOLE GENOME SHOTGUN SEQUENCE"/>
    <property type="match status" value="1"/>
</dbReference>
<protein>
    <recommendedName>
        <fullName evidence="7">Ion transport domain-containing protein</fullName>
    </recommendedName>
</protein>
<organism evidence="8 9">
    <name type="scientific">Hermanssonia centrifuga</name>
    <dbReference type="NCBI Taxonomy" id="98765"/>
    <lineage>
        <taxon>Eukaryota</taxon>
        <taxon>Fungi</taxon>
        <taxon>Dikarya</taxon>
        <taxon>Basidiomycota</taxon>
        <taxon>Agaricomycotina</taxon>
        <taxon>Agaricomycetes</taxon>
        <taxon>Polyporales</taxon>
        <taxon>Meruliaceae</taxon>
        <taxon>Hermanssonia</taxon>
    </lineage>
</organism>
<feature type="domain" description="Ion transport" evidence="7">
    <location>
        <begin position="61"/>
        <end position="181"/>
    </location>
</feature>
<evidence type="ECO:0000259" key="7">
    <source>
        <dbReference type="Pfam" id="PF00520"/>
    </source>
</evidence>
<dbReference type="EMBL" id="MLYV02000371">
    <property type="protein sequence ID" value="PSS05458.1"/>
    <property type="molecule type" value="Genomic_DNA"/>
</dbReference>
<feature type="transmembrane region" description="Helical" evidence="6">
    <location>
        <begin position="58"/>
        <end position="77"/>
    </location>
</feature>
<evidence type="ECO:0000256" key="5">
    <source>
        <dbReference type="SAM" id="MobiDB-lite"/>
    </source>
</evidence>
<keyword evidence="3 6" id="KW-1133">Transmembrane helix</keyword>
<dbReference type="AlphaFoldDB" id="A0A2R6QBE4"/>
<evidence type="ECO:0000256" key="3">
    <source>
        <dbReference type="ARBA" id="ARBA00022989"/>
    </source>
</evidence>
<dbReference type="Proteomes" id="UP000186601">
    <property type="component" value="Unassembled WGS sequence"/>
</dbReference>
<comment type="subcellular location">
    <subcellularLocation>
        <location evidence="1">Membrane</location>
        <topology evidence="1">Multi-pass membrane protein</topology>
    </subcellularLocation>
</comment>
<feature type="region of interest" description="Disordered" evidence="5">
    <location>
        <begin position="242"/>
        <end position="275"/>
    </location>
</feature>
<evidence type="ECO:0000256" key="1">
    <source>
        <dbReference type="ARBA" id="ARBA00004141"/>
    </source>
</evidence>
<feature type="transmembrane region" description="Helical" evidence="6">
    <location>
        <begin position="118"/>
        <end position="138"/>
    </location>
</feature>
<dbReference type="GO" id="GO:0005216">
    <property type="term" value="F:monoatomic ion channel activity"/>
    <property type="evidence" value="ECO:0007669"/>
    <property type="project" value="InterPro"/>
</dbReference>
<evidence type="ECO:0000256" key="4">
    <source>
        <dbReference type="ARBA" id="ARBA00023136"/>
    </source>
</evidence>
<name>A0A2R6QBE4_9APHY</name>
<feature type="compositionally biased region" description="Acidic residues" evidence="5">
    <location>
        <begin position="265"/>
        <end position="275"/>
    </location>
</feature>
<evidence type="ECO:0000313" key="8">
    <source>
        <dbReference type="EMBL" id="PSS05458.1"/>
    </source>
</evidence>
<keyword evidence="9" id="KW-1185">Reference proteome</keyword>
<dbReference type="PANTHER" id="PTHR38483:SF1">
    <property type="entry name" value="ION TRANSPORT DOMAIN-CONTAINING PROTEIN"/>
    <property type="match status" value="1"/>
</dbReference>
<accession>A0A2R6QBE4</accession>
<dbReference type="InterPro" id="IPR005821">
    <property type="entry name" value="Ion_trans_dom"/>
</dbReference>
<evidence type="ECO:0000313" key="9">
    <source>
        <dbReference type="Proteomes" id="UP000186601"/>
    </source>
</evidence>
<keyword evidence="2 6" id="KW-0812">Transmembrane</keyword>